<sequence length="181" mass="19988">MAAPSEKTAADMNGRWRLNKGLSGNTNELMTLQGVSWIMKKAISLADIIICITQRGTGAETVVVLENTANFGLRGTTETRLLNWISTSHKDPIWGHVHGRSKFLSAGEAAQEASLTGLFQHFGMSAQDIIYSEAEAADGTWKSQMLWGFELIEGTRYFVRNTRVCRGSKQATAQIVYDYIP</sequence>
<dbReference type="PANTHER" id="PTHR38115:SF1">
    <property type="entry name" value="LIPOCALIN-LIKE DOMAIN-CONTAINING PROTEIN"/>
    <property type="match status" value="1"/>
</dbReference>
<dbReference type="InterPro" id="IPR053037">
    <property type="entry name" value="Pericyclase_pydY-like"/>
</dbReference>
<comment type="caution">
    <text evidence="1">The sequence shown here is derived from an EMBL/GenBank/DDBJ whole genome shotgun (WGS) entry which is preliminary data.</text>
</comment>
<reference evidence="1" key="1">
    <citation type="journal article" date="2020" name="Stud. Mycol.">
        <title>101 Dothideomycetes genomes: a test case for predicting lifestyles and emergence of pathogens.</title>
        <authorList>
            <person name="Haridas S."/>
            <person name="Albert R."/>
            <person name="Binder M."/>
            <person name="Bloem J."/>
            <person name="Labutti K."/>
            <person name="Salamov A."/>
            <person name="Andreopoulos B."/>
            <person name="Baker S."/>
            <person name="Barry K."/>
            <person name="Bills G."/>
            <person name="Bluhm B."/>
            <person name="Cannon C."/>
            <person name="Castanera R."/>
            <person name="Culley D."/>
            <person name="Daum C."/>
            <person name="Ezra D."/>
            <person name="Gonzalez J."/>
            <person name="Henrissat B."/>
            <person name="Kuo A."/>
            <person name="Liang C."/>
            <person name="Lipzen A."/>
            <person name="Lutzoni F."/>
            <person name="Magnuson J."/>
            <person name="Mondo S."/>
            <person name="Nolan M."/>
            <person name="Ohm R."/>
            <person name="Pangilinan J."/>
            <person name="Park H.-J."/>
            <person name="Ramirez L."/>
            <person name="Alfaro M."/>
            <person name="Sun H."/>
            <person name="Tritt A."/>
            <person name="Yoshinaga Y."/>
            <person name="Zwiers L.-H."/>
            <person name="Turgeon B."/>
            <person name="Goodwin S."/>
            <person name="Spatafora J."/>
            <person name="Crous P."/>
            <person name="Grigoriev I."/>
        </authorList>
    </citation>
    <scope>NUCLEOTIDE SEQUENCE</scope>
    <source>
        <strain evidence="1">CBS 125425</strain>
    </source>
</reference>
<dbReference type="OrthoDB" id="425354at2759"/>
<evidence type="ECO:0000313" key="1">
    <source>
        <dbReference type="EMBL" id="KAF2733122.1"/>
    </source>
</evidence>
<gene>
    <name evidence="1" type="ORF">EJ04DRAFT_606555</name>
</gene>
<name>A0A9P4UYF3_9PLEO</name>
<dbReference type="EMBL" id="ML996166">
    <property type="protein sequence ID" value="KAF2733122.1"/>
    <property type="molecule type" value="Genomic_DNA"/>
</dbReference>
<dbReference type="Gene3D" id="2.40.128.20">
    <property type="match status" value="1"/>
</dbReference>
<keyword evidence="2" id="KW-1185">Reference proteome</keyword>
<accession>A0A9P4UYF3</accession>
<dbReference type="Proteomes" id="UP000799444">
    <property type="component" value="Unassembled WGS sequence"/>
</dbReference>
<evidence type="ECO:0000313" key="2">
    <source>
        <dbReference type="Proteomes" id="UP000799444"/>
    </source>
</evidence>
<dbReference type="AlphaFoldDB" id="A0A9P4UYF3"/>
<dbReference type="InterPro" id="IPR012674">
    <property type="entry name" value="Calycin"/>
</dbReference>
<dbReference type="PANTHER" id="PTHR38115">
    <property type="entry name" value="LIPOCALIN-LIKE DOMAIN-CONTAINING PROTEIN"/>
    <property type="match status" value="1"/>
</dbReference>
<proteinExistence type="predicted"/>
<protein>
    <submittedName>
        <fullName evidence="1">Uncharacterized protein</fullName>
    </submittedName>
</protein>
<organism evidence="1 2">
    <name type="scientific">Polyplosphaeria fusca</name>
    <dbReference type="NCBI Taxonomy" id="682080"/>
    <lineage>
        <taxon>Eukaryota</taxon>
        <taxon>Fungi</taxon>
        <taxon>Dikarya</taxon>
        <taxon>Ascomycota</taxon>
        <taxon>Pezizomycotina</taxon>
        <taxon>Dothideomycetes</taxon>
        <taxon>Pleosporomycetidae</taxon>
        <taxon>Pleosporales</taxon>
        <taxon>Tetraplosphaeriaceae</taxon>
        <taxon>Polyplosphaeria</taxon>
    </lineage>
</organism>